<sequence length="164" mass="18757">MSLYELTEEYAALQEIMYDPEVDEQTIQDTMEAVWGEIEDKAEGYAKIITGMKADAETLREEENRLAARRRHLEARSQYLKDTLEANMRAVGKTKFKTALFTFNIQKNGGLQPLVIDGLIDDIPGKFLIPQPPVPNNEAIRKLLAEKQVDWAHLDPRGESLRIR</sequence>
<protein>
    <submittedName>
        <fullName evidence="1">Siphovirus Gp157 family protein</fullName>
    </submittedName>
</protein>
<name>A0AAW6AWB8_CLOSY</name>
<reference evidence="1" key="1">
    <citation type="submission" date="2023-01" db="EMBL/GenBank/DDBJ databases">
        <title>Human gut microbiome strain richness.</title>
        <authorList>
            <person name="Chen-Liaw A."/>
        </authorList>
    </citation>
    <scope>NUCLEOTIDE SEQUENCE</scope>
    <source>
        <strain evidence="1">B1_m1001713B170214d0_201011</strain>
    </source>
</reference>
<organism evidence="1 2">
    <name type="scientific">Clostridium symbiosum</name>
    <name type="common">Bacteroides symbiosus</name>
    <dbReference type="NCBI Taxonomy" id="1512"/>
    <lineage>
        <taxon>Bacteria</taxon>
        <taxon>Bacillati</taxon>
        <taxon>Bacillota</taxon>
        <taxon>Clostridia</taxon>
        <taxon>Lachnospirales</taxon>
        <taxon>Lachnospiraceae</taxon>
        <taxon>Otoolea</taxon>
    </lineage>
</organism>
<dbReference type="InterPro" id="IPR008840">
    <property type="entry name" value="Sipho_Gp157"/>
</dbReference>
<proteinExistence type="predicted"/>
<evidence type="ECO:0000313" key="2">
    <source>
        <dbReference type="Proteomes" id="UP001300871"/>
    </source>
</evidence>
<dbReference type="EMBL" id="JAQLGM010000047">
    <property type="protein sequence ID" value="MDB2001752.1"/>
    <property type="molecule type" value="Genomic_DNA"/>
</dbReference>
<gene>
    <name evidence="1" type="ORF">PM006_16255</name>
</gene>
<dbReference type="AlphaFoldDB" id="A0AAW6AWB8"/>
<comment type="caution">
    <text evidence="1">The sequence shown here is derived from an EMBL/GenBank/DDBJ whole genome shotgun (WGS) entry which is preliminary data.</text>
</comment>
<dbReference type="RefSeq" id="WP_272120676.1">
    <property type="nucleotide sequence ID" value="NZ_JAQLGH010000046.1"/>
</dbReference>
<dbReference type="Proteomes" id="UP001300871">
    <property type="component" value="Unassembled WGS sequence"/>
</dbReference>
<dbReference type="Pfam" id="PF05565">
    <property type="entry name" value="Sipho_Gp157"/>
    <property type="match status" value="1"/>
</dbReference>
<accession>A0AAW6AWB8</accession>
<evidence type="ECO:0000313" key="1">
    <source>
        <dbReference type="EMBL" id="MDB2001752.1"/>
    </source>
</evidence>